<dbReference type="EMBL" id="FUYC01000020">
    <property type="protein sequence ID" value="SKA94372.1"/>
    <property type="molecule type" value="Genomic_DNA"/>
</dbReference>
<dbReference type="InterPro" id="IPR003593">
    <property type="entry name" value="AAA+_ATPase"/>
</dbReference>
<comment type="similarity">
    <text evidence="8">Belongs to the DnaA family.</text>
</comment>
<evidence type="ECO:0000313" key="11">
    <source>
        <dbReference type="Proteomes" id="UP000190027"/>
    </source>
</evidence>
<dbReference type="RefSeq" id="WP_234990742.1">
    <property type="nucleotide sequence ID" value="NZ_FUYC01000020.1"/>
</dbReference>
<dbReference type="InterPro" id="IPR020591">
    <property type="entry name" value="Chromosome_initiator_DnaA-like"/>
</dbReference>
<keyword evidence="11" id="KW-1185">Reference proteome</keyword>
<organism evidence="10 11">
    <name type="scientific">Paucidesulfovibrio gracilis DSM 16080</name>
    <dbReference type="NCBI Taxonomy" id="1121449"/>
    <lineage>
        <taxon>Bacteria</taxon>
        <taxon>Pseudomonadati</taxon>
        <taxon>Thermodesulfobacteriota</taxon>
        <taxon>Desulfovibrionia</taxon>
        <taxon>Desulfovibrionales</taxon>
        <taxon>Desulfovibrionaceae</taxon>
        <taxon>Paucidesulfovibrio</taxon>
    </lineage>
</organism>
<evidence type="ECO:0000256" key="1">
    <source>
        <dbReference type="ARBA" id="ARBA00022490"/>
    </source>
</evidence>
<dbReference type="SUPFAM" id="SSF52540">
    <property type="entry name" value="P-loop containing nucleoside triphosphate hydrolases"/>
    <property type="match status" value="1"/>
</dbReference>
<dbReference type="InterPro" id="IPR001849">
    <property type="entry name" value="PH_domain"/>
</dbReference>
<dbReference type="InterPro" id="IPR027417">
    <property type="entry name" value="P-loop_NTPase"/>
</dbReference>
<evidence type="ECO:0000256" key="6">
    <source>
        <dbReference type="ARBA" id="ARBA00023125"/>
    </source>
</evidence>
<reference evidence="10 11" key="1">
    <citation type="submission" date="2017-02" db="EMBL/GenBank/DDBJ databases">
        <authorList>
            <person name="Peterson S.W."/>
        </authorList>
    </citation>
    <scope>NUCLEOTIDE SEQUENCE [LARGE SCALE GENOMIC DNA]</scope>
    <source>
        <strain evidence="10 11">DSM 16080</strain>
    </source>
</reference>
<dbReference type="SMART" id="SM00760">
    <property type="entry name" value="Bac_DnaA_C"/>
    <property type="match status" value="1"/>
</dbReference>
<keyword evidence="2 7" id="KW-0235">DNA replication</keyword>
<evidence type="ECO:0000256" key="7">
    <source>
        <dbReference type="RuleBase" id="RU000577"/>
    </source>
</evidence>
<accession>A0A1T4XXR6</accession>
<dbReference type="GO" id="GO:0006275">
    <property type="term" value="P:regulation of DNA replication"/>
    <property type="evidence" value="ECO:0007669"/>
    <property type="project" value="InterPro"/>
</dbReference>
<keyword evidence="3 7" id="KW-0547">Nucleotide-binding</keyword>
<sequence length="436" mass="50529">MSDRQALRDHLLQTCSEEELQRWFDPLQVTIQPGERRAVVVFPHGFFARWFEGTIQEKFEAQLNGFLDGEYTIRYESPRNGAKGSRTMESSTKAVGFPFDSKFIFDTFLVNRKNYFPLASAREVTKQTGTLFNPFIICGQNGSGKSHLMRAIANEISKKSDPSSVLLLSMDELKNLYSTTFGGDVFRARNHIFGFDYLFVDDFHQIQKYDGMQQEMVIVFNHFHDRKKQMVFCCQGKLSAHDYLDPVLLSRLEWGLMVSLKQPDLEVRIDYIREQAKRKKLQLSKEQILTLAQRFKDFRYLQGILIKLVAFRELVRKDLSKRDFEHILNNTEEKTTETLKSGHIITLVADHFGVSVTDIKGAKRHAHIAQARQVSMYLCKKLLPVSYPALGRVFGGKDHSTVLYSVKKMEQLREDDNDLNNLLKELKRKCLLYGRE</sequence>
<dbReference type="InterPro" id="IPR013317">
    <property type="entry name" value="DnaA_dom"/>
</dbReference>
<dbReference type="GO" id="GO:0008289">
    <property type="term" value="F:lipid binding"/>
    <property type="evidence" value="ECO:0007669"/>
    <property type="project" value="UniProtKB-KW"/>
</dbReference>
<dbReference type="InterPro" id="IPR018312">
    <property type="entry name" value="Chromosome_initiator_DnaA_CS"/>
</dbReference>
<dbReference type="GO" id="GO:0003688">
    <property type="term" value="F:DNA replication origin binding"/>
    <property type="evidence" value="ECO:0007669"/>
    <property type="project" value="InterPro"/>
</dbReference>
<dbReference type="InterPro" id="IPR010921">
    <property type="entry name" value="Trp_repressor/repl_initiator"/>
</dbReference>
<dbReference type="CDD" id="cd00009">
    <property type="entry name" value="AAA"/>
    <property type="match status" value="1"/>
</dbReference>
<protein>
    <recommendedName>
        <fullName evidence="7">Chromosomal replication initiator protein DnaA</fullName>
    </recommendedName>
</protein>
<dbReference type="Pfam" id="PF00308">
    <property type="entry name" value="Bac_DnaA"/>
    <property type="match status" value="1"/>
</dbReference>
<dbReference type="PANTHER" id="PTHR30050:SF2">
    <property type="entry name" value="CHROMOSOMAL REPLICATION INITIATOR PROTEIN DNAA"/>
    <property type="match status" value="1"/>
</dbReference>
<dbReference type="GO" id="GO:0005524">
    <property type="term" value="F:ATP binding"/>
    <property type="evidence" value="ECO:0007669"/>
    <property type="project" value="UniProtKB-KW"/>
</dbReference>
<proteinExistence type="inferred from homology"/>
<dbReference type="CDD" id="cd06571">
    <property type="entry name" value="Bac_DnaA_C"/>
    <property type="match status" value="1"/>
</dbReference>
<evidence type="ECO:0000256" key="2">
    <source>
        <dbReference type="ARBA" id="ARBA00022705"/>
    </source>
</evidence>
<dbReference type="Gene3D" id="3.40.50.300">
    <property type="entry name" value="P-loop containing nucleotide triphosphate hydrolases"/>
    <property type="match status" value="1"/>
</dbReference>
<dbReference type="Gene3D" id="1.10.1750.10">
    <property type="match status" value="1"/>
</dbReference>
<evidence type="ECO:0000256" key="3">
    <source>
        <dbReference type="ARBA" id="ARBA00022741"/>
    </source>
</evidence>
<evidence type="ECO:0000259" key="9">
    <source>
        <dbReference type="PROSITE" id="PS50003"/>
    </source>
</evidence>
<dbReference type="Pfam" id="PF08299">
    <property type="entry name" value="Bac_DnaA_C"/>
    <property type="match status" value="1"/>
</dbReference>
<evidence type="ECO:0000313" key="10">
    <source>
        <dbReference type="EMBL" id="SKA94372.1"/>
    </source>
</evidence>
<evidence type="ECO:0000256" key="5">
    <source>
        <dbReference type="ARBA" id="ARBA00023121"/>
    </source>
</evidence>
<comment type="function">
    <text evidence="7">Plays an essential role in the initiation and regulation of chromosomal replication. ATP-DnaA binds to the origin of replication (oriC) to initiate formation of the DNA replication initiation complex once per cell cycle. Binds the DnaA box (a 9 base pair repeat at the origin) and separates the double-stranded (ds)DNA. Forms a right-handed helical filament on oriC DNA; dsDNA binds to the exterior of the filament while single-stranded (ss)DNA is stabiized in the filament's interior. The ATP-DnaA-oriC complex binds and stabilizes one strand of the AT-rich DNA unwinding element (DUE), permitting loading of DNA polymerase. After initiation quickly degrades to an ADP-DnaA complex that is not apt for DNA replication. Binds acidic phospholipids.</text>
</comment>
<dbReference type="PANTHER" id="PTHR30050">
    <property type="entry name" value="CHROMOSOMAL REPLICATION INITIATOR PROTEIN DNAA"/>
    <property type="match status" value="1"/>
</dbReference>
<evidence type="ECO:0000256" key="8">
    <source>
        <dbReference type="RuleBase" id="RU004227"/>
    </source>
</evidence>
<keyword evidence="1" id="KW-0963">Cytoplasm</keyword>
<evidence type="ECO:0000256" key="4">
    <source>
        <dbReference type="ARBA" id="ARBA00022840"/>
    </source>
</evidence>
<keyword evidence="6 7" id="KW-0238">DNA-binding</keyword>
<dbReference type="Gene3D" id="1.10.8.60">
    <property type="match status" value="1"/>
</dbReference>
<dbReference type="PROSITE" id="PS50003">
    <property type="entry name" value="PH_DOMAIN"/>
    <property type="match status" value="1"/>
</dbReference>
<dbReference type="STRING" id="1121449.SAMN02745704_02571"/>
<dbReference type="SUPFAM" id="SSF48295">
    <property type="entry name" value="TrpR-like"/>
    <property type="match status" value="1"/>
</dbReference>
<dbReference type="Proteomes" id="UP000190027">
    <property type="component" value="Unassembled WGS sequence"/>
</dbReference>
<feature type="domain" description="PH" evidence="9">
    <location>
        <begin position="1"/>
        <end position="32"/>
    </location>
</feature>
<keyword evidence="5" id="KW-0446">Lipid-binding</keyword>
<dbReference type="GO" id="GO:0006270">
    <property type="term" value="P:DNA replication initiation"/>
    <property type="evidence" value="ECO:0007669"/>
    <property type="project" value="InterPro"/>
</dbReference>
<dbReference type="InterPro" id="IPR013159">
    <property type="entry name" value="DnaA_C"/>
</dbReference>
<dbReference type="AlphaFoldDB" id="A0A1T4XXR6"/>
<name>A0A1T4XXR6_9BACT</name>
<dbReference type="PROSITE" id="PS01008">
    <property type="entry name" value="DNAA"/>
    <property type="match status" value="1"/>
</dbReference>
<gene>
    <name evidence="10" type="ORF">SAMN02745704_02571</name>
</gene>
<dbReference type="SMART" id="SM00382">
    <property type="entry name" value="AAA"/>
    <property type="match status" value="1"/>
</dbReference>
<dbReference type="PRINTS" id="PR00051">
    <property type="entry name" value="DNAA"/>
</dbReference>
<dbReference type="GO" id="GO:0005886">
    <property type="term" value="C:plasma membrane"/>
    <property type="evidence" value="ECO:0007669"/>
    <property type="project" value="TreeGrafter"/>
</dbReference>
<keyword evidence="4 7" id="KW-0067">ATP-binding</keyword>